<comment type="caution">
    <text evidence="1">The sequence shown here is derived from an EMBL/GenBank/DDBJ whole genome shotgun (WGS) entry which is preliminary data.</text>
</comment>
<sequence length="207" mass="23385">MEQIPRLSEDVLYIISEKLLFKKFCGLVDLRTTNSCTLFMYHSARNMRALLSHFSKMKELELSTYCNECIICFYNDKLPIFTGPYIVSKNLFSGLIDAGLLRISSVQINKILGKLSKIDFSTTNKNIYKYLVNHEGLIMNMFIRVSPDVSVPESSGVFLVPGTGIQIGSGTGLQIFCLWPSEIFKIFACGAEKKRINLASLPKYKLL</sequence>
<evidence type="ECO:0000313" key="1">
    <source>
        <dbReference type="EMBL" id="CAK5081934.1"/>
    </source>
</evidence>
<evidence type="ECO:0000313" key="2">
    <source>
        <dbReference type="Proteomes" id="UP001497535"/>
    </source>
</evidence>
<protein>
    <submittedName>
        <fullName evidence="1">Uncharacterized protein</fullName>
    </submittedName>
</protein>
<reference evidence="1" key="1">
    <citation type="submission" date="2023-11" db="EMBL/GenBank/DDBJ databases">
        <authorList>
            <person name="Poullet M."/>
        </authorList>
    </citation>
    <scope>NUCLEOTIDE SEQUENCE</scope>
    <source>
        <strain evidence="1">E1834</strain>
    </source>
</reference>
<gene>
    <name evidence="1" type="ORF">MENTE1834_LOCUS29174</name>
</gene>
<organism evidence="1 2">
    <name type="scientific">Meloidogyne enterolobii</name>
    <name type="common">Root-knot nematode worm</name>
    <name type="synonym">Meloidogyne mayaguensis</name>
    <dbReference type="NCBI Taxonomy" id="390850"/>
    <lineage>
        <taxon>Eukaryota</taxon>
        <taxon>Metazoa</taxon>
        <taxon>Ecdysozoa</taxon>
        <taxon>Nematoda</taxon>
        <taxon>Chromadorea</taxon>
        <taxon>Rhabditida</taxon>
        <taxon>Tylenchina</taxon>
        <taxon>Tylenchomorpha</taxon>
        <taxon>Tylenchoidea</taxon>
        <taxon>Meloidogynidae</taxon>
        <taxon>Meloidogyninae</taxon>
        <taxon>Meloidogyne</taxon>
    </lineage>
</organism>
<keyword evidence="2" id="KW-1185">Reference proteome</keyword>
<dbReference type="EMBL" id="CAVMJV010000045">
    <property type="protein sequence ID" value="CAK5081934.1"/>
    <property type="molecule type" value="Genomic_DNA"/>
</dbReference>
<name>A0ACB0ZS48_MELEN</name>
<accession>A0ACB0ZS48</accession>
<dbReference type="Proteomes" id="UP001497535">
    <property type="component" value="Unassembled WGS sequence"/>
</dbReference>
<proteinExistence type="predicted"/>